<evidence type="ECO:0000256" key="4">
    <source>
        <dbReference type="ARBA" id="ARBA00022679"/>
    </source>
</evidence>
<evidence type="ECO:0000313" key="13">
    <source>
        <dbReference type="EMBL" id="CAJ1404932.1"/>
    </source>
</evidence>
<evidence type="ECO:0000256" key="10">
    <source>
        <dbReference type="PROSITE-ProRule" id="PRU10141"/>
    </source>
</evidence>
<feature type="region of interest" description="Disordered" evidence="11">
    <location>
        <begin position="633"/>
        <end position="684"/>
    </location>
</feature>
<evidence type="ECO:0000256" key="8">
    <source>
        <dbReference type="ARBA" id="ARBA00047899"/>
    </source>
</evidence>
<protein>
    <recommendedName>
        <fullName evidence="2">non-specific serine/threonine protein kinase</fullName>
        <ecNumber evidence="2">2.7.11.1</ecNumber>
    </recommendedName>
</protein>
<feature type="binding site" evidence="10">
    <location>
        <position position="290"/>
    </location>
    <ligand>
        <name>ATP</name>
        <dbReference type="ChEBI" id="CHEBI:30616"/>
    </ligand>
</feature>
<comment type="catalytic activity">
    <reaction evidence="9">
        <text>L-seryl-[protein] + ATP = O-phospho-L-seryl-[protein] + ADP + H(+)</text>
        <dbReference type="Rhea" id="RHEA:17989"/>
        <dbReference type="Rhea" id="RHEA-COMP:9863"/>
        <dbReference type="Rhea" id="RHEA-COMP:11604"/>
        <dbReference type="ChEBI" id="CHEBI:15378"/>
        <dbReference type="ChEBI" id="CHEBI:29999"/>
        <dbReference type="ChEBI" id="CHEBI:30616"/>
        <dbReference type="ChEBI" id="CHEBI:83421"/>
        <dbReference type="ChEBI" id="CHEBI:456216"/>
        <dbReference type="EC" id="2.7.11.1"/>
    </reaction>
</comment>
<dbReference type="GO" id="GO:0004674">
    <property type="term" value="F:protein serine/threonine kinase activity"/>
    <property type="evidence" value="ECO:0007669"/>
    <property type="project" value="UniProtKB-KW"/>
</dbReference>
<dbReference type="Pfam" id="PF00069">
    <property type="entry name" value="Pkinase"/>
    <property type="match status" value="1"/>
</dbReference>
<feature type="compositionally biased region" description="Low complexity" evidence="11">
    <location>
        <begin position="122"/>
        <end position="136"/>
    </location>
</feature>
<dbReference type="InterPro" id="IPR008271">
    <property type="entry name" value="Ser/Thr_kinase_AS"/>
</dbReference>
<feature type="domain" description="Protein kinase" evidence="12">
    <location>
        <begin position="261"/>
        <end position="518"/>
    </location>
</feature>
<feature type="region of interest" description="Disordered" evidence="11">
    <location>
        <begin position="105"/>
        <end position="199"/>
    </location>
</feature>
<dbReference type="AlphaFoldDB" id="A0AA36NFB0"/>
<dbReference type="GO" id="GO:0005524">
    <property type="term" value="F:ATP binding"/>
    <property type="evidence" value="ECO:0007669"/>
    <property type="project" value="UniProtKB-UniRule"/>
</dbReference>
<feature type="compositionally biased region" description="Low complexity" evidence="11">
    <location>
        <begin position="13"/>
        <end position="24"/>
    </location>
</feature>
<dbReference type="InterPro" id="IPR000719">
    <property type="entry name" value="Prot_kinase_dom"/>
</dbReference>
<feature type="region of interest" description="Disordered" evidence="11">
    <location>
        <begin position="1"/>
        <end position="24"/>
    </location>
</feature>
<keyword evidence="14" id="KW-1185">Reference proteome</keyword>
<evidence type="ECO:0000256" key="9">
    <source>
        <dbReference type="ARBA" id="ARBA00048679"/>
    </source>
</evidence>
<keyword evidence="6" id="KW-0418">Kinase</keyword>
<comment type="catalytic activity">
    <reaction evidence="8">
        <text>L-threonyl-[protein] + ATP = O-phospho-L-threonyl-[protein] + ADP + H(+)</text>
        <dbReference type="Rhea" id="RHEA:46608"/>
        <dbReference type="Rhea" id="RHEA-COMP:11060"/>
        <dbReference type="Rhea" id="RHEA-COMP:11605"/>
        <dbReference type="ChEBI" id="CHEBI:15378"/>
        <dbReference type="ChEBI" id="CHEBI:30013"/>
        <dbReference type="ChEBI" id="CHEBI:30616"/>
        <dbReference type="ChEBI" id="CHEBI:61977"/>
        <dbReference type="ChEBI" id="CHEBI:456216"/>
        <dbReference type="EC" id="2.7.11.1"/>
    </reaction>
</comment>
<dbReference type="Gene3D" id="1.10.510.10">
    <property type="entry name" value="Transferase(Phosphotransferase) domain 1"/>
    <property type="match status" value="1"/>
</dbReference>
<keyword evidence="5 10" id="KW-0547">Nucleotide-binding</keyword>
<dbReference type="Proteomes" id="UP001178507">
    <property type="component" value="Unassembled WGS sequence"/>
</dbReference>
<dbReference type="SMART" id="SM00220">
    <property type="entry name" value="S_TKc"/>
    <property type="match status" value="1"/>
</dbReference>
<dbReference type="SUPFAM" id="SSF56112">
    <property type="entry name" value="Protein kinase-like (PK-like)"/>
    <property type="match status" value="1"/>
</dbReference>
<evidence type="ECO:0000256" key="1">
    <source>
        <dbReference type="ARBA" id="ARBA00010886"/>
    </source>
</evidence>
<proteinExistence type="inferred from homology"/>
<keyword evidence="4" id="KW-0808">Transferase</keyword>
<organism evidence="13 14">
    <name type="scientific">Effrenium voratum</name>
    <dbReference type="NCBI Taxonomy" id="2562239"/>
    <lineage>
        <taxon>Eukaryota</taxon>
        <taxon>Sar</taxon>
        <taxon>Alveolata</taxon>
        <taxon>Dinophyceae</taxon>
        <taxon>Suessiales</taxon>
        <taxon>Symbiodiniaceae</taxon>
        <taxon>Effrenium</taxon>
    </lineage>
</organism>
<dbReference type="InterPro" id="IPR011009">
    <property type="entry name" value="Kinase-like_dom_sf"/>
</dbReference>
<dbReference type="PROSITE" id="PS00107">
    <property type="entry name" value="PROTEIN_KINASE_ATP"/>
    <property type="match status" value="1"/>
</dbReference>
<dbReference type="InterPro" id="IPR017441">
    <property type="entry name" value="Protein_kinase_ATP_BS"/>
</dbReference>
<evidence type="ECO:0000259" key="12">
    <source>
        <dbReference type="PROSITE" id="PS50011"/>
    </source>
</evidence>
<evidence type="ECO:0000256" key="11">
    <source>
        <dbReference type="SAM" id="MobiDB-lite"/>
    </source>
</evidence>
<accession>A0AA36NFB0</accession>
<keyword evidence="3" id="KW-0723">Serine/threonine-protein kinase</keyword>
<name>A0AA36NFB0_9DINO</name>
<comment type="caution">
    <text evidence="13">The sequence shown here is derived from an EMBL/GenBank/DDBJ whole genome shotgun (WGS) entry which is preliminary data.</text>
</comment>
<comment type="similarity">
    <text evidence="1">Belongs to the protein kinase superfamily. NEK Ser/Thr protein kinase family. NIMA subfamily.</text>
</comment>
<evidence type="ECO:0000256" key="6">
    <source>
        <dbReference type="ARBA" id="ARBA00022777"/>
    </source>
</evidence>
<sequence length="684" mass="73901">MQPMQPMHHAQSMQPMHGQPMHMPHGQPMVHQMPMQAPAYHHAATAQYGSQPFVAARPQQSYGFVAQVRFWGPAPGQPHFTFYGAAPGAGFGQMPPSGSLAPGYGTGAFPLPPDNSIIQPQAAAAAAPKAESSSSEYESDSEGEAGAAPEATERPAVQITSVAESTPPGAVPPSVSVAPSVTPSMPMSERVGPEDSLNNAYHTYDGAARAQDDVNLQTRLSKANEALMLPRPAKPTDEHLDQVLFAHGYQVARETPPKRAGMPAGALGKGAFGVVYKGKRRIDGEEVALKVSENASATEPMLAQEVNILKMLDHPSIVRFHEAFVDKESDWMILALELVSGGDLLSSLTGEPQVYEESLVRPMIFHIACALAHAHELGVVHRDLKPENILLRQGDRFPKVADFGLSRSLRSSEMAMTVAGTPTYMAPEIQDPRLPYDFPADVYSLGCILTDMMDHNYCCSWYAQAAPGGCEKMRKRWPEGTSAPDFSTELKQLQGAMIGQAPGLRPSCYQICNDMLTLAERNVLPHVLWQEAPKFPNGPPLQKMLSPEMAADIAGRGGYGVGVRVLVLMDGQWLQGQVKHVSASVCPGAVQVHFTRAGEEQAALICPWQFQEMLRPAPATAMEEHGRINTMIFPDEAEKPPERKEEGQALSESPTRTPVSGKGKAGLKEAPVAKQKCQPGCRQQ</sequence>
<keyword evidence="7 10" id="KW-0067">ATP-binding</keyword>
<evidence type="ECO:0000256" key="3">
    <source>
        <dbReference type="ARBA" id="ARBA00022527"/>
    </source>
</evidence>
<dbReference type="EC" id="2.7.11.1" evidence="2"/>
<dbReference type="PANTHER" id="PTHR43671">
    <property type="entry name" value="SERINE/THREONINE-PROTEIN KINASE NEK"/>
    <property type="match status" value="1"/>
</dbReference>
<feature type="compositionally biased region" description="Basic and acidic residues" evidence="11">
    <location>
        <begin position="636"/>
        <end position="647"/>
    </location>
</feature>
<evidence type="ECO:0000256" key="5">
    <source>
        <dbReference type="ARBA" id="ARBA00022741"/>
    </source>
</evidence>
<evidence type="ECO:0000256" key="7">
    <source>
        <dbReference type="ARBA" id="ARBA00022840"/>
    </source>
</evidence>
<evidence type="ECO:0000256" key="2">
    <source>
        <dbReference type="ARBA" id="ARBA00012513"/>
    </source>
</evidence>
<dbReference type="PROSITE" id="PS50011">
    <property type="entry name" value="PROTEIN_KINASE_DOM"/>
    <property type="match status" value="1"/>
</dbReference>
<dbReference type="InterPro" id="IPR050660">
    <property type="entry name" value="NEK_Ser/Thr_kinase"/>
</dbReference>
<feature type="compositionally biased region" description="Low complexity" evidence="11">
    <location>
        <begin position="165"/>
        <end position="188"/>
    </location>
</feature>
<dbReference type="PANTHER" id="PTHR43671:SF98">
    <property type="entry name" value="SERINE_THREONINE-PROTEIN KINASE NEK11"/>
    <property type="match status" value="1"/>
</dbReference>
<dbReference type="EMBL" id="CAUJNA010003562">
    <property type="protein sequence ID" value="CAJ1404932.1"/>
    <property type="molecule type" value="Genomic_DNA"/>
</dbReference>
<reference evidence="13" key="1">
    <citation type="submission" date="2023-08" db="EMBL/GenBank/DDBJ databases">
        <authorList>
            <person name="Chen Y."/>
            <person name="Shah S."/>
            <person name="Dougan E. K."/>
            <person name="Thang M."/>
            <person name="Chan C."/>
        </authorList>
    </citation>
    <scope>NUCLEOTIDE SEQUENCE</scope>
</reference>
<gene>
    <name evidence="13" type="ORF">EVOR1521_LOCUS27298</name>
</gene>
<evidence type="ECO:0000313" key="14">
    <source>
        <dbReference type="Proteomes" id="UP001178507"/>
    </source>
</evidence>
<dbReference type="PROSITE" id="PS00108">
    <property type="entry name" value="PROTEIN_KINASE_ST"/>
    <property type="match status" value="1"/>
</dbReference>